<evidence type="ECO:0000259" key="2">
    <source>
        <dbReference type="PROSITE" id="PS50157"/>
    </source>
</evidence>
<dbReference type="Gene3D" id="3.30.160.60">
    <property type="entry name" value="Classic Zinc Finger"/>
    <property type="match status" value="1"/>
</dbReference>
<keyword evidence="1" id="KW-0862">Zinc</keyword>
<keyword evidence="1" id="KW-0863">Zinc-finger</keyword>
<reference evidence="3" key="1">
    <citation type="submission" date="2015-11" db="EMBL/GenBank/DDBJ databases">
        <title>De novo transcriptome assembly of four potential Pierce s Disease insect vectors from Arizona vineyards.</title>
        <authorList>
            <person name="Tassone E.E."/>
        </authorList>
    </citation>
    <scope>NUCLEOTIDE SEQUENCE</scope>
</reference>
<protein>
    <recommendedName>
        <fullName evidence="2">C2H2-type domain-containing protein</fullName>
    </recommendedName>
</protein>
<feature type="non-terminal residue" evidence="3">
    <location>
        <position position="1"/>
    </location>
</feature>
<evidence type="ECO:0000256" key="1">
    <source>
        <dbReference type="PROSITE-ProRule" id="PRU00042"/>
    </source>
</evidence>
<feature type="non-terminal residue" evidence="3">
    <location>
        <position position="114"/>
    </location>
</feature>
<proteinExistence type="predicted"/>
<dbReference type="InterPro" id="IPR013087">
    <property type="entry name" value="Znf_C2H2_type"/>
</dbReference>
<dbReference type="GO" id="GO:0008270">
    <property type="term" value="F:zinc ion binding"/>
    <property type="evidence" value="ECO:0007669"/>
    <property type="project" value="UniProtKB-KW"/>
</dbReference>
<keyword evidence="1" id="KW-0479">Metal-binding</keyword>
<dbReference type="SUPFAM" id="SSF57667">
    <property type="entry name" value="beta-beta-alpha zinc fingers"/>
    <property type="match status" value="1"/>
</dbReference>
<feature type="domain" description="C2H2-type" evidence="2">
    <location>
        <begin position="75"/>
        <end position="102"/>
    </location>
</feature>
<name>A0A1B6HDZ4_9HEMI</name>
<evidence type="ECO:0000313" key="3">
    <source>
        <dbReference type="EMBL" id="JAS72896.1"/>
    </source>
</evidence>
<sequence length="114" mass="13030">DSQAYLPALKTSGSTKEHRVWKSQDSLFGSNLLGKERKDYLEMSDETYEDSSYGSGYQVTNGQAHIQETIPPGKHQCKKCGKVYKYRRGLWTHTKFNCGVPPQFRCTVCNKLFN</sequence>
<organism evidence="3">
    <name type="scientific">Homalodisca liturata</name>
    <dbReference type="NCBI Taxonomy" id="320908"/>
    <lineage>
        <taxon>Eukaryota</taxon>
        <taxon>Metazoa</taxon>
        <taxon>Ecdysozoa</taxon>
        <taxon>Arthropoda</taxon>
        <taxon>Hexapoda</taxon>
        <taxon>Insecta</taxon>
        <taxon>Pterygota</taxon>
        <taxon>Neoptera</taxon>
        <taxon>Paraneoptera</taxon>
        <taxon>Hemiptera</taxon>
        <taxon>Auchenorrhyncha</taxon>
        <taxon>Membracoidea</taxon>
        <taxon>Cicadellidae</taxon>
        <taxon>Cicadellinae</taxon>
        <taxon>Proconiini</taxon>
        <taxon>Homalodisca</taxon>
    </lineage>
</organism>
<accession>A0A1B6HDZ4</accession>
<dbReference type="PROSITE" id="PS50157">
    <property type="entry name" value="ZINC_FINGER_C2H2_2"/>
    <property type="match status" value="1"/>
</dbReference>
<gene>
    <name evidence="3" type="ORF">g.56833</name>
</gene>
<dbReference type="AlphaFoldDB" id="A0A1B6HDZ4"/>
<dbReference type="InterPro" id="IPR036236">
    <property type="entry name" value="Znf_C2H2_sf"/>
</dbReference>
<dbReference type="EMBL" id="GECU01034810">
    <property type="protein sequence ID" value="JAS72896.1"/>
    <property type="molecule type" value="Transcribed_RNA"/>
</dbReference>